<evidence type="ECO:0000313" key="8">
    <source>
        <dbReference type="EMBL" id="EGC30550.1"/>
    </source>
</evidence>
<keyword evidence="5" id="KW-0812">Transmembrane</keyword>
<dbReference type="GeneID" id="10510320"/>
<dbReference type="OrthoDB" id="23947at2759"/>
<dbReference type="GO" id="GO:0098742">
    <property type="term" value="P:cell-cell adhesion via plasma-membrane adhesion molecules"/>
    <property type="evidence" value="ECO:0000318"/>
    <property type="project" value="GO_Central"/>
</dbReference>
<evidence type="ECO:0000313" key="9">
    <source>
        <dbReference type="Proteomes" id="UP000001064"/>
    </source>
</evidence>
<keyword evidence="3 5" id="KW-0472">Membrane</keyword>
<dbReference type="EMBL" id="GL871320">
    <property type="protein sequence ID" value="EGC30550.1"/>
    <property type="molecule type" value="Genomic_DNA"/>
</dbReference>
<dbReference type="VEuPathDB" id="AmoebaDB:DICPUDRAFT_99505"/>
<feature type="signal peptide" evidence="6">
    <location>
        <begin position="1"/>
        <end position="20"/>
    </location>
</feature>
<keyword evidence="9" id="KW-1185">Reference proteome</keyword>
<dbReference type="RefSeq" id="XP_003292917.1">
    <property type="nucleotide sequence ID" value="XM_003292869.1"/>
</dbReference>
<evidence type="ECO:0000259" key="7">
    <source>
        <dbReference type="Pfam" id="PF01833"/>
    </source>
</evidence>
<dbReference type="KEGG" id="dpp:DICPUDRAFT_99505"/>
<evidence type="ECO:0000256" key="3">
    <source>
        <dbReference type="ARBA" id="ARBA00023136"/>
    </source>
</evidence>
<gene>
    <name evidence="8" type="ORF">DICPUDRAFT_99505</name>
</gene>
<proteinExistence type="predicted"/>
<reference evidence="9" key="1">
    <citation type="journal article" date="2011" name="Genome Biol.">
        <title>Comparative genomics of the social amoebae Dictyostelium discoideum and Dictyostelium purpureum.</title>
        <authorList>
            <consortium name="US DOE Joint Genome Institute (JGI-PGF)"/>
            <person name="Sucgang R."/>
            <person name="Kuo A."/>
            <person name="Tian X."/>
            <person name="Salerno W."/>
            <person name="Parikh A."/>
            <person name="Feasley C.L."/>
            <person name="Dalin E."/>
            <person name="Tu H."/>
            <person name="Huang E."/>
            <person name="Barry K."/>
            <person name="Lindquist E."/>
            <person name="Shapiro H."/>
            <person name="Bruce D."/>
            <person name="Schmutz J."/>
            <person name="Salamov A."/>
            <person name="Fey P."/>
            <person name="Gaudet P."/>
            <person name="Anjard C."/>
            <person name="Babu M.M."/>
            <person name="Basu S."/>
            <person name="Bushmanova Y."/>
            <person name="van der Wel H."/>
            <person name="Katoh-Kurasawa M."/>
            <person name="Dinh C."/>
            <person name="Coutinho P.M."/>
            <person name="Saito T."/>
            <person name="Elias M."/>
            <person name="Schaap P."/>
            <person name="Kay R.R."/>
            <person name="Henrissat B."/>
            <person name="Eichinger L."/>
            <person name="Rivero F."/>
            <person name="Putnam N.H."/>
            <person name="West C.M."/>
            <person name="Loomis W.F."/>
            <person name="Chisholm R.L."/>
            <person name="Shaulsky G."/>
            <person name="Strassmann J.E."/>
            <person name="Queller D.C."/>
            <person name="Kuspa A."/>
            <person name="Grigoriev I.V."/>
        </authorList>
    </citation>
    <scope>NUCLEOTIDE SEQUENCE [LARGE SCALE GENOMIC DNA]</scope>
    <source>
        <strain evidence="9">QSDP1</strain>
    </source>
</reference>
<dbReference type="Proteomes" id="UP000001064">
    <property type="component" value="Unassembled WGS sequence"/>
</dbReference>
<evidence type="ECO:0000256" key="5">
    <source>
        <dbReference type="SAM" id="Phobius"/>
    </source>
</evidence>
<name>F0ZZS5_DICPU</name>
<dbReference type="CDD" id="cd00603">
    <property type="entry name" value="IPT_PCSR"/>
    <property type="match status" value="1"/>
</dbReference>
<feature type="transmembrane region" description="Helical" evidence="5">
    <location>
        <begin position="844"/>
        <end position="868"/>
    </location>
</feature>
<dbReference type="InterPro" id="IPR014756">
    <property type="entry name" value="Ig_E-set"/>
</dbReference>
<dbReference type="PANTHER" id="PTHR31341">
    <property type="entry name" value="IPT/TIG DOMAIN-CONTAINING PROTEIN-RELATED-RELATED"/>
    <property type="match status" value="1"/>
</dbReference>
<evidence type="ECO:0000256" key="1">
    <source>
        <dbReference type="ARBA" id="ARBA00004370"/>
    </source>
</evidence>
<organism evidence="8 9">
    <name type="scientific">Dictyostelium purpureum</name>
    <name type="common">Slime mold</name>
    <dbReference type="NCBI Taxonomy" id="5786"/>
    <lineage>
        <taxon>Eukaryota</taxon>
        <taxon>Amoebozoa</taxon>
        <taxon>Evosea</taxon>
        <taxon>Eumycetozoa</taxon>
        <taxon>Dictyostelia</taxon>
        <taxon>Dictyosteliales</taxon>
        <taxon>Dictyosteliaceae</taxon>
        <taxon>Dictyostelium</taxon>
    </lineage>
</organism>
<protein>
    <recommendedName>
        <fullName evidence="7">IPT/TIG domain-containing protein</fullName>
    </recommendedName>
</protein>
<feature type="domain" description="IPT/TIG" evidence="7">
    <location>
        <begin position="295"/>
        <end position="381"/>
    </location>
</feature>
<accession>F0ZZS5</accession>
<dbReference type="InterPro" id="IPR052014">
    <property type="entry name" value="Dictyostelium_Tiger"/>
</dbReference>
<comment type="subcellular location">
    <subcellularLocation>
        <location evidence="1">Membrane</location>
    </subcellularLocation>
</comment>
<keyword evidence="5" id="KW-1133">Transmembrane helix</keyword>
<dbReference type="SUPFAM" id="SSF81296">
    <property type="entry name" value="E set domains"/>
    <property type="match status" value="1"/>
</dbReference>
<keyword evidence="4" id="KW-0325">Glycoprotein</keyword>
<dbReference type="InterPro" id="IPR002909">
    <property type="entry name" value="IPT_dom"/>
</dbReference>
<dbReference type="GO" id="GO:0031152">
    <property type="term" value="P:aggregation involved in sorocarp development"/>
    <property type="evidence" value="ECO:0000318"/>
    <property type="project" value="GO_Central"/>
</dbReference>
<keyword evidence="2 6" id="KW-0732">Signal</keyword>
<evidence type="ECO:0000256" key="6">
    <source>
        <dbReference type="SAM" id="SignalP"/>
    </source>
</evidence>
<dbReference type="AlphaFoldDB" id="F0ZZS5"/>
<dbReference type="PANTHER" id="PTHR31341:SF4">
    <property type="entry name" value="IPT_TIG DOMAIN-CONTAINING PROTEIN-RELATED"/>
    <property type="match status" value="1"/>
</dbReference>
<dbReference type="Pfam" id="PF01833">
    <property type="entry name" value="TIG"/>
    <property type="match status" value="1"/>
</dbReference>
<dbReference type="FunCoup" id="F0ZZS5">
    <property type="interactions" value="21"/>
</dbReference>
<feature type="chain" id="PRO_5003262957" description="IPT/TIG domain-containing protein" evidence="6">
    <location>
        <begin position="21"/>
        <end position="895"/>
    </location>
</feature>
<dbReference type="GO" id="GO:0009897">
    <property type="term" value="C:external side of plasma membrane"/>
    <property type="evidence" value="ECO:0000318"/>
    <property type="project" value="GO_Central"/>
</dbReference>
<dbReference type="InParanoid" id="F0ZZS5"/>
<sequence>MKKLIGILFLVTIQISMFLCIEIHSKGNKAEVLLFRDFEYLPINMTLYKDVDFKLPFTTIYYNWSEAFFRDPSYFINATAYSTNSSLYWGSRMKACARHNAKNITVCDFQSNDFYDSMFRATNVTFLTNPPTRGAIVNISGEYMRCGCRDLNKLLIYKPGTYSEYVYTYVAGDPYDPYYNPNLLTATIIPGYGKGKVCFDFNRGQCAFFYYQSPTISSTLYDASNQQLTINGANFFNSSNAASILIDNVPINSSEIVSIDHELIVLNFTFNYTQSLNLSVSIGILSANKPIEIPPNPTSYSTNITQYNEGIVVINGTNLISSSDQNNIVITVDNKPCTATQPFDTTSITCKLSNEAADTKQHQLKLCVNNICSLKNLVFEYAKPFIASITQNGTSFSVRGTSQGSTKHNSTVLEITYNTNQKITILPNSISPDETIAEFTVPFFCGNASAQLIVNGVKSNQSPITPEPFIKPISSPSTDGKNPLNVLLYYYDCKYYNNKPVLKYLSMQVTGENANNTYSFNVKQGTGKKQALITFADKDIPVEYSYAKALVSNHSVVFDDPLSTVTLNGNNFGTNSSLCNLTYKGVSKTCVVINDYQISFKIDVLEISANIVITIDGIQSDNYTMELVKCQLANDHSFPTSFGCLSSNPVVQYYCDSLTTFTANTDPYKLLHATFDDQNTNITINGNNVSIPVKEGAKTSTLKLYLNGLFSKSYSIVREKGIVYNSKLSYKENKGLIILEFNGMNFGTPLVINLPTLFNTSFGMDNCTLSYHGTGDNKNCTNDFIKCQLTLPNDFNKTLLAQDETTNTTLSIPFSLKVGDSFINSTISNLEKSSNEKSKRTKTIALAVTLPIGLTLLTAGGVFGAWKYHQNKIDNKKKKNIESSDSNINDEEKKN</sequence>
<evidence type="ECO:0000256" key="4">
    <source>
        <dbReference type="ARBA" id="ARBA00023180"/>
    </source>
</evidence>
<evidence type="ECO:0000256" key="2">
    <source>
        <dbReference type="ARBA" id="ARBA00022729"/>
    </source>
</evidence>